<dbReference type="EC" id="3.2.2.23" evidence="19"/>
<evidence type="ECO:0000256" key="2">
    <source>
        <dbReference type="ARBA" id="ARBA00001947"/>
    </source>
</evidence>
<dbReference type="InterPro" id="IPR010663">
    <property type="entry name" value="Znf_FPG/IleRS"/>
</dbReference>
<dbReference type="Gene3D" id="1.10.8.50">
    <property type="match status" value="1"/>
</dbReference>
<dbReference type="InterPro" id="IPR015886">
    <property type="entry name" value="H2TH_FPG"/>
</dbReference>
<evidence type="ECO:0000256" key="13">
    <source>
        <dbReference type="ARBA" id="ARBA00023268"/>
    </source>
</evidence>
<dbReference type="Gene3D" id="3.20.190.10">
    <property type="entry name" value="MutM-like, N-terminal"/>
    <property type="match status" value="1"/>
</dbReference>
<evidence type="ECO:0000256" key="1">
    <source>
        <dbReference type="ARBA" id="ARBA00001668"/>
    </source>
</evidence>
<evidence type="ECO:0000313" key="19">
    <source>
        <dbReference type="EMBL" id="HIT50202.1"/>
    </source>
</evidence>
<dbReference type="GO" id="GO:0006284">
    <property type="term" value="P:base-excision repair"/>
    <property type="evidence" value="ECO:0007669"/>
    <property type="project" value="InterPro"/>
</dbReference>
<dbReference type="SMART" id="SM01232">
    <property type="entry name" value="H2TH"/>
    <property type="match status" value="1"/>
</dbReference>
<keyword evidence="7 16" id="KW-0863">Zinc-finger</keyword>
<dbReference type="AlphaFoldDB" id="A0A9D1GQV0"/>
<dbReference type="InterPro" id="IPR035937">
    <property type="entry name" value="FPG_N"/>
</dbReference>
<evidence type="ECO:0000256" key="9">
    <source>
        <dbReference type="ARBA" id="ARBA00022833"/>
    </source>
</evidence>
<proteinExistence type="inferred from homology"/>
<feature type="domain" description="FPG-type" evidence="17">
    <location>
        <begin position="241"/>
        <end position="273"/>
    </location>
</feature>
<dbReference type="SUPFAM" id="SSF57716">
    <property type="entry name" value="Glucocorticoid receptor-like (DNA-binding domain)"/>
    <property type="match status" value="1"/>
</dbReference>
<evidence type="ECO:0000256" key="7">
    <source>
        <dbReference type="ARBA" id="ARBA00022771"/>
    </source>
</evidence>
<dbReference type="PROSITE" id="PS51068">
    <property type="entry name" value="FPG_CAT"/>
    <property type="match status" value="1"/>
</dbReference>
<evidence type="ECO:0000256" key="16">
    <source>
        <dbReference type="PROSITE-ProRule" id="PRU00391"/>
    </source>
</evidence>
<dbReference type="GO" id="GO:0003690">
    <property type="term" value="F:double-stranded DNA binding"/>
    <property type="evidence" value="ECO:0007669"/>
    <property type="project" value="UniProtKB-ARBA"/>
</dbReference>
<keyword evidence="6" id="KW-0227">DNA damage</keyword>
<keyword evidence="12" id="KW-0456">Lyase</keyword>
<dbReference type="SUPFAM" id="SSF81624">
    <property type="entry name" value="N-terminal domain of MutM-like DNA repair proteins"/>
    <property type="match status" value="1"/>
</dbReference>
<dbReference type="PANTHER" id="PTHR22993">
    <property type="entry name" value="FORMAMIDOPYRIMIDINE-DNA GLYCOSYLASE"/>
    <property type="match status" value="1"/>
</dbReference>
<evidence type="ECO:0000256" key="10">
    <source>
        <dbReference type="ARBA" id="ARBA00023125"/>
    </source>
</evidence>
<dbReference type="Pfam" id="PF06831">
    <property type="entry name" value="H2TH"/>
    <property type="match status" value="1"/>
</dbReference>
<dbReference type="InterPro" id="IPR000214">
    <property type="entry name" value="Znf_DNA_glyclase/AP_lyase"/>
</dbReference>
<dbReference type="PROSITE" id="PS01242">
    <property type="entry name" value="ZF_FPG_1"/>
    <property type="match status" value="1"/>
</dbReference>
<evidence type="ECO:0000259" key="18">
    <source>
        <dbReference type="PROSITE" id="PS51068"/>
    </source>
</evidence>
<evidence type="ECO:0000256" key="5">
    <source>
        <dbReference type="ARBA" id="ARBA00022723"/>
    </source>
</evidence>
<evidence type="ECO:0000256" key="3">
    <source>
        <dbReference type="ARBA" id="ARBA00009409"/>
    </source>
</evidence>
<dbReference type="PROSITE" id="PS51066">
    <property type="entry name" value="ZF_FPG_2"/>
    <property type="match status" value="1"/>
</dbReference>
<dbReference type="Pfam" id="PF01149">
    <property type="entry name" value="Fapy_DNA_glyco"/>
    <property type="match status" value="1"/>
</dbReference>
<dbReference type="FunFam" id="1.10.8.50:FF:000003">
    <property type="entry name" value="Formamidopyrimidine-DNA glycosylase"/>
    <property type="match status" value="1"/>
</dbReference>
<comment type="cofactor">
    <cofactor evidence="2">
        <name>Zn(2+)</name>
        <dbReference type="ChEBI" id="CHEBI:29105"/>
    </cofactor>
</comment>
<dbReference type="InterPro" id="IPR020629">
    <property type="entry name" value="FPG_Glyclase"/>
</dbReference>
<comment type="caution">
    <text evidence="19">The sequence shown here is derived from an EMBL/GenBank/DDBJ whole genome shotgun (WGS) entry which is preliminary data.</text>
</comment>
<comment type="similarity">
    <text evidence="3">Belongs to the FPG family.</text>
</comment>
<keyword evidence="8 19" id="KW-0378">Hydrolase</keyword>
<comment type="subunit">
    <text evidence="4">Monomer.</text>
</comment>
<dbReference type="EMBL" id="DVLF01000125">
    <property type="protein sequence ID" value="HIT50202.1"/>
    <property type="molecule type" value="Genomic_DNA"/>
</dbReference>
<sequence length="273" mass="32081">MSELPEIESVVYFLKPHLLNRTIKKVTLEKESILVHPTKEELIDGLLHREIIHFSRRGKMVCFLLDDQSKLYIHPRMVGQFLTCPKNLPEIKHTHFIMEFDNDEEFRYIDVRRLGKLYYIKKDEEDIYTGINRLGVEYNDESLNVATLKSRLLNYKKTVKDALLDQSLIAGIGNIYADEILFVSKIMPNKKAQELSNEEINRLFHAIKEVLDRYIELNESVGYDEYLKGEGKDFANMHVLRLYHSQRCPICNKELERTKLSSRGTVYCPHCQK</sequence>
<evidence type="ECO:0000256" key="6">
    <source>
        <dbReference type="ARBA" id="ARBA00022763"/>
    </source>
</evidence>
<evidence type="ECO:0000256" key="11">
    <source>
        <dbReference type="ARBA" id="ARBA00023204"/>
    </source>
</evidence>
<reference evidence="19" key="2">
    <citation type="journal article" date="2021" name="PeerJ">
        <title>Extensive microbial diversity within the chicken gut microbiome revealed by metagenomics and culture.</title>
        <authorList>
            <person name="Gilroy R."/>
            <person name="Ravi A."/>
            <person name="Getino M."/>
            <person name="Pursley I."/>
            <person name="Horton D.L."/>
            <person name="Alikhan N.F."/>
            <person name="Baker D."/>
            <person name="Gharbi K."/>
            <person name="Hall N."/>
            <person name="Watson M."/>
            <person name="Adriaenssens E.M."/>
            <person name="Foster-Nyarko E."/>
            <person name="Jarju S."/>
            <person name="Secka A."/>
            <person name="Antonio M."/>
            <person name="Oren A."/>
            <person name="Chaudhuri R.R."/>
            <person name="La Ragione R."/>
            <person name="Hildebrand F."/>
            <person name="Pallen M.J."/>
        </authorList>
    </citation>
    <scope>NUCLEOTIDE SEQUENCE</scope>
    <source>
        <strain evidence="19">ChiW17-6978</strain>
    </source>
</reference>
<dbReference type="GO" id="GO:0034039">
    <property type="term" value="F:8-oxo-7,8-dihydroguanine DNA N-glycosylase activity"/>
    <property type="evidence" value="ECO:0007669"/>
    <property type="project" value="TreeGrafter"/>
</dbReference>
<dbReference type="Proteomes" id="UP000886758">
    <property type="component" value="Unassembled WGS sequence"/>
</dbReference>
<reference evidence="19" key="1">
    <citation type="submission" date="2020-10" db="EMBL/GenBank/DDBJ databases">
        <authorList>
            <person name="Gilroy R."/>
        </authorList>
    </citation>
    <scope>NUCLEOTIDE SEQUENCE</scope>
    <source>
        <strain evidence="19">ChiW17-6978</strain>
    </source>
</reference>
<accession>A0A9D1GQV0</accession>
<organism evidence="19 20">
    <name type="scientific">Candidatus Pelethenecus faecipullorum</name>
    <dbReference type="NCBI Taxonomy" id="2840900"/>
    <lineage>
        <taxon>Bacteria</taxon>
        <taxon>Bacillati</taxon>
        <taxon>Mycoplasmatota</taxon>
        <taxon>Mollicutes</taxon>
        <taxon>Candidatus Pelethenecus</taxon>
    </lineage>
</organism>
<dbReference type="GO" id="GO:0008270">
    <property type="term" value="F:zinc ion binding"/>
    <property type="evidence" value="ECO:0007669"/>
    <property type="project" value="UniProtKB-KW"/>
</dbReference>
<evidence type="ECO:0000256" key="14">
    <source>
        <dbReference type="ARBA" id="ARBA00023295"/>
    </source>
</evidence>
<dbReference type="GO" id="GO:0140078">
    <property type="term" value="F:class I DNA-(apurinic or apyrimidinic site) endonuclease activity"/>
    <property type="evidence" value="ECO:0007669"/>
    <property type="project" value="UniProtKB-EC"/>
</dbReference>
<keyword evidence="13" id="KW-0511">Multifunctional enzyme</keyword>
<evidence type="ECO:0000256" key="15">
    <source>
        <dbReference type="ARBA" id="ARBA00044632"/>
    </source>
</evidence>
<evidence type="ECO:0000256" key="8">
    <source>
        <dbReference type="ARBA" id="ARBA00022801"/>
    </source>
</evidence>
<gene>
    <name evidence="19" type="primary">mutM</name>
    <name evidence="19" type="ORF">IAD46_04160</name>
</gene>
<evidence type="ECO:0000313" key="20">
    <source>
        <dbReference type="Proteomes" id="UP000886758"/>
    </source>
</evidence>
<dbReference type="InterPro" id="IPR015887">
    <property type="entry name" value="DNA_glyclase_Znf_dom_DNA_BS"/>
</dbReference>
<dbReference type="GO" id="GO:0003684">
    <property type="term" value="F:damaged DNA binding"/>
    <property type="evidence" value="ECO:0007669"/>
    <property type="project" value="InterPro"/>
</dbReference>
<keyword evidence="11" id="KW-0234">DNA repair</keyword>
<evidence type="ECO:0000256" key="12">
    <source>
        <dbReference type="ARBA" id="ARBA00023239"/>
    </source>
</evidence>
<dbReference type="InterPro" id="IPR012319">
    <property type="entry name" value="FPG_cat"/>
</dbReference>
<evidence type="ECO:0000259" key="17">
    <source>
        <dbReference type="PROSITE" id="PS51066"/>
    </source>
</evidence>
<name>A0A9D1GQV0_9MOLU</name>
<comment type="catalytic activity">
    <reaction evidence="15">
        <text>2'-deoxyribonucleotide-(2'-deoxyribose 5'-phosphate)-2'-deoxyribonucleotide-DNA = a 3'-end 2'-deoxyribonucleotide-(2,3-dehydro-2,3-deoxyribose 5'-phosphate)-DNA + a 5'-end 5'-phospho-2'-deoxyribonucleoside-DNA + H(+)</text>
        <dbReference type="Rhea" id="RHEA:66592"/>
        <dbReference type="Rhea" id="RHEA-COMP:13180"/>
        <dbReference type="Rhea" id="RHEA-COMP:16897"/>
        <dbReference type="Rhea" id="RHEA-COMP:17067"/>
        <dbReference type="ChEBI" id="CHEBI:15378"/>
        <dbReference type="ChEBI" id="CHEBI:136412"/>
        <dbReference type="ChEBI" id="CHEBI:157695"/>
        <dbReference type="ChEBI" id="CHEBI:167181"/>
        <dbReference type="EC" id="4.2.99.18"/>
    </reaction>
</comment>
<dbReference type="SMART" id="SM00898">
    <property type="entry name" value="Fapy_DNA_glyco"/>
    <property type="match status" value="1"/>
</dbReference>
<dbReference type="NCBIfam" id="NF002211">
    <property type="entry name" value="PRK01103.1"/>
    <property type="match status" value="1"/>
</dbReference>
<dbReference type="CDD" id="cd08966">
    <property type="entry name" value="EcFpg-like_N"/>
    <property type="match status" value="1"/>
</dbReference>
<dbReference type="PANTHER" id="PTHR22993:SF9">
    <property type="entry name" value="FORMAMIDOPYRIMIDINE-DNA GLYCOSYLASE"/>
    <property type="match status" value="1"/>
</dbReference>
<dbReference type="Pfam" id="PF06827">
    <property type="entry name" value="zf-FPG_IleRS"/>
    <property type="match status" value="1"/>
</dbReference>
<protein>
    <submittedName>
        <fullName evidence="19">DNA-formamidopyrimidine glycosylase</fullName>
        <ecNumber evidence="19">3.2.2.23</ecNumber>
    </submittedName>
</protein>
<feature type="domain" description="Formamidopyrimidine-DNA glycosylase catalytic" evidence="18">
    <location>
        <begin position="2"/>
        <end position="115"/>
    </location>
</feature>
<dbReference type="NCBIfam" id="TIGR00577">
    <property type="entry name" value="fpg"/>
    <property type="match status" value="1"/>
</dbReference>
<keyword evidence="5" id="KW-0479">Metal-binding</keyword>
<dbReference type="InterPro" id="IPR010979">
    <property type="entry name" value="Ribosomal_uS13-like_H2TH"/>
</dbReference>
<dbReference type="SUPFAM" id="SSF46946">
    <property type="entry name" value="S13-like H2TH domain"/>
    <property type="match status" value="1"/>
</dbReference>
<keyword evidence="14 19" id="KW-0326">Glycosidase</keyword>
<comment type="catalytic activity">
    <reaction evidence="1">
        <text>Hydrolysis of DNA containing ring-opened 7-methylguanine residues, releasing 2,6-diamino-4-hydroxy-5-(N-methyl)formamidopyrimidine.</text>
        <dbReference type="EC" id="3.2.2.23"/>
    </reaction>
</comment>
<keyword evidence="9" id="KW-0862">Zinc</keyword>
<keyword evidence="10" id="KW-0238">DNA-binding</keyword>
<evidence type="ECO:0000256" key="4">
    <source>
        <dbReference type="ARBA" id="ARBA00011245"/>
    </source>
</evidence>